<gene>
    <name evidence="1" type="ORF">P7K49_018558</name>
</gene>
<keyword evidence="2" id="KW-1185">Reference proteome</keyword>
<proteinExistence type="predicted"/>
<evidence type="ECO:0000313" key="2">
    <source>
        <dbReference type="Proteomes" id="UP001266305"/>
    </source>
</evidence>
<accession>A0ABQ9V5P8</accession>
<organism evidence="1 2">
    <name type="scientific">Saguinus oedipus</name>
    <name type="common">Cotton-top tamarin</name>
    <name type="synonym">Oedipomidas oedipus</name>
    <dbReference type="NCBI Taxonomy" id="9490"/>
    <lineage>
        <taxon>Eukaryota</taxon>
        <taxon>Metazoa</taxon>
        <taxon>Chordata</taxon>
        <taxon>Craniata</taxon>
        <taxon>Vertebrata</taxon>
        <taxon>Euteleostomi</taxon>
        <taxon>Mammalia</taxon>
        <taxon>Eutheria</taxon>
        <taxon>Euarchontoglires</taxon>
        <taxon>Primates</taxon>
        <taxon>Haplorrhini</taxon>
        <taxon>Platyrrhini</taxon>
        <taxon>Cebidae</taxon>
        <taxon>Callitrichinae</taxon>
        <taxon>Saguinus</taxon>
    </lineage>
</organism>
<sequence>MQSLSYHTLTQRMKPPPCFIHKLFHQMIITRLPGSLPTNARSVPLHTSLQMSPKTCRTHIFSAFSGLHNLPQLFPQPGLPFCPLLYSPKNQKVTVITLGSCAWCMIDENS</sequence>
<comment type="caution">
    <text evidence="1">The sequence shown here is derived from an EMBL/GenBank/DDBJ whole genome shotgun (WGS) entry which is preliminary data.</text>
</comment>
<evidence type="ECO:0000313" key="1">
    <source>
        <dbReference type="EMBL" id="KAK2104702.1"/>
    </source>
</evidence>
<dbReference type="Proteomes" id="UP001266305">
    <property type="component" value="Unassembled WGS sequence"/>
</dbReference>
<name>A0ABQ9V5P8_SAGOE</name>
<dbReference type="EMBL" id="JASSZA010000008">
    <property type="protein sequence ID" value="KAK2104702.1"/>
    <property type="molecule type" value="Genomic_DNA"/>
</dbReference>
<reference evidence="1 2" key="1">
    <citation type="submission" date="2023-05" db="EMBL/GenBank/DDBJ databases">
        <title>B98-5 Cell Line De Novo Hybrid Assembly: An Optical Mapping Approach.</title>
        <authorList>
            <person name="Kananen K."/>
            <person name="Auerbach J.A."/>
            <person name="Kautto E."/>
            <person name="Blachly J.S."/>
        </authorList>
    </citation>
    <scope>NUCLEOTIDE SEQUENCE [LARGE SCALE GENOMIC DNA]</scope>
    <source>
        <strain evidence="1">B95-8</strain>
        <tissue evidence="1">Cell line</tissue>
    </source>
</reference>
<protein>
    <submittedName>
        <fullName evidence="1">Uncharacterized protein</fullName>
    </submittedName>
</protein>